<evidence type="ECO:0000313" key="1">
    <source>
        <dbReference type="EMBL" id="MBX73951.1"/>
    </source>
</evidence>
<dbReference type="EMBL" id="GGEC01093467">
    <property type="protein sequence ID" value="MBX73951.1"/>
    <property type="molecule type" value="Transcribed_RNA"/>
</dbReference>
<organism evidence="1">
    <name type="scientific">Rhizophora mucronata</name>
    <name type="common">Asiatic mangrove</name>
    <dbReference type="NCBI Taxonomy" id="61149"/>
    <lineage>
        <taxon>Eukaryota</taxon>
        <taxon>Viridiplantae</taxon>
        <taxon>Streptophyta</taxon>
        <taxon>Embryophyta</taxon>
        <taxon>Tracheophyta</taxon>
        <taxon>Spermatophyta</taxon>
        <taxon>Magnoliopsida</taxon>
        <taxon>eudicotyledons</taxon>
        <taxon>Gunneridae</taxon>
        <taxon>Pentapetalae</taxon>
        <taxon>rosids</taxon>
        <taxon>fabids</taxon>
        <taxon>Malpighiales</taxon>
        <taxon>Rhizophoraceae</taxon>
        <taxon>Rhizophora</taxon>
    </lineage>
</organism>
<dbReference type="AlphaFoldDB" id="A0A2P2R424"/>
<name>A0A2P2R424_RHIMU</name>
<sequence length="22" mass="2569">MRNWACRRAPVRIPTKVSISNL</sequence>
<protein>
    <submittedName>
        <fullName evidence="1">Uncharacterized protein MANES_06G157100</fullName>
    </submittedName>
</protein>
<proteinExistence type="predicted"/>
<reference evidence="1" key="1">
    <citation type="submission" date="2018-02" db="EMBL/GenBank/DDBJ databases">
        <title>Rhizophora mucronata_Transcriptome.</title>
        <authorList>
            <person name="Meera S.P."/>
            <person name="Sreeshan A."/>
            <person name="Augustine A."/>
        </authorList>
    </citation>
    <scope>NUCLEOTIDE SEQUENCE</scope>
    <source>
        <tissue evidence="1">Leaf</tissue>
    </source>
</reference>
<accession>A0A2P2R424</accession>